<organism evidence="1 2">
    <name type="scientific">Stephania cephalantha</name>
    <dbReference type="NCBI Taxonomy" id="152367"/>
    <lineage>
        <taxon>Eukaryota</taxon>
        <taxon>Viridiplantae</taxon>
        <taxon>Streptophyta</taxon>
        <taxon>Embryophyta</taxon>
        <taxon>Tracheophyta</taxon>
        <taxon>Spermatophyta</taxon>
        <taxon>Magnoliopsida</taxon>
        <taxon>Ranunculales</taxon>
        <taxon>Menispermaceae</taxon>
        <taxon>Menispermoideae</taxon>
        <taxon>Cissampelideae</taxon>
        <taxon>Stephania</taxon>
    </lineage>
</organism>
<proteinExistence type="predicted"/>
<protein>
    <submittedName>
        <fullName evidence="1">Uncharacterized protein</fullName>
    </submittedName>
</protein>
<evidence type="ECO:0000313" key="2">
    <source>
        <dbReference type="Proteomes" id="UP001419268"/>
    </source>
</evidence>
<evidence type="ECO:0000313" key="1">
    <source>
        <dbReference type="EMBL" id="KAK9112758.1"/>
    </source>
</evidence>
<sequence>MKWIPWLTRRSLIGSRWLLAPPLADVSSSDWLEHTVCYSTHRATRISRQIVRHPITAKSVVGNGIANKKPVPNTLGNETLMVTVEFIMLTVDKSISSTHGYAAVYDNSICSTSSVSSGHDVKAGHGLYGHSVSMKMMTIDRWRRRVEKERRRNQGWLCGPFENGG</sequence>
<dbReference type="AlphaFoldDB" id="A0AAP0ICW5"/>
<gene>
    <name evidence="1" type="ORF">Scep_020277</name>
</gene>
<comment type="caution">
    <text evidence="1">The sequence shown here is derived from an EMBL/GenBank/DDBJ whole genome shotgun (WGS) entry which is preliminary data.</text>
</comment>
<accession>A0AAP0ICW5</accession>
<dbReference type="EMBL" id="JBBNAG010000008">
    <property type="protein sequence ID" value="KAK9112758.1"/>
    <property type="molecule type" value="Genomic_DNA"/>
</dbReference>
<name>A0AAP0ICW5_9MAGN</name>
<reference evidence="1 2" key="1">
    <citation type="submission" date="2024-01" db="EMBL/GenBank/DDBJ databases">
        <title>Genome assemblies of Stephania.</title>
        <authorList>
            <person name="Yang L."/>
        </authorList>
    </citation>
    <scope>NUCLEOTIDE SEQUENCE [LARGE SCALE GENOMIC DNA]</scope>
    <source>
        <strain evidence="1">JXDWG</strain>
        <tissue evidence="1">Leaf</tissue>
    </source>
</reference>
<keyword evidence="2" id="KW-1185">Reference proteome</keyword>
<dbReference type="Proteomes" id="UP001419268">
    <property type="component" value="Unassembled WGS sequence"/>
</dbReference>